<keyword evidence="1" id="KW-0472">Membrane</keyword>
<keyword evidence="3" id="KW-1185">Reference proteome</keyword>
<dbReference type="EMBL" id="DS268408">
    <property type="protein sequence ID" value="EFO85941.1"/>
    <property type="molecule type" value="Genomic_DNA"/>
</dbReference>
<gene>
    <name evidence="2" type="ORF">CRE_02044</name>
</gene>
<proteinExistence type="predicted"/>
<dbReference type="HOGENOM" id="CLU_090439_0_0_1"/>
<keyword evidence="1" id="KW-0812">Transmembrane</keyword>
<dbReference type="InParanoid" id="E3LGZ6"/>
<sequence length="269" mass="30656">MSNIKEYPQDAPEIRQLVDNRRHYLNIIYATSILAVCSVENTCHSFLFHFQTFQVSTSLGWYVYLVEAYAHLAGGLENLIHNVLIIVLILELMILYLAIYSKRSAFLVCLIVIYFLQCAGKLLQIAIMYPQPAGYRQSFKAITRYSEYDAMSLTYDSVMFVTSLINCLMCCCATWHFTPLVIVKMNYKQTEEDAVARAMNKLKKTKLTTYDVCSSDEESAHRISRGPNGKQFISKNQHKKTFSTQITDKADVTVTTSGARSTKSEVRVN</sequence>
<feature type="transmembrane region" description="Helical" evidence="1">
    <location>
        <begin position="79"/>
        <end position="99"/>
    </location>
</feature>
<feature type="transmembrane region" description="Helical" evidence="1">
    <location>
        <begin position="158"/>
        <end position="178"/>
    </location>
</feature>
<dbReference type="OrthoDB" id="5815510at2759"/>
<dbReference type="eggNOG" id="ENOG502THME">
    <property type="taxonomic scope" value="Eukaryota"/>
</dbReference>
<evidence type="ECO:0000256" key="1">
    <source>
        <dbReference type="SAM" id="Phobius"/>
    </source>
</evidence>
<keyword evidence="1" id="KW-1133">Transmembrane helix</keyword>
<accession>E3LGZ6</accession>
<dbReference type="AlphaFoldDB" id="E3LGZ6"/>
<reference evidence="2" key="1">
    <citation type="submission" date="2007-07" db="EMBL/GenBank/DDBJ databases">
        <title>PCAP assembly of the Caenorhabditis remanei genome.</title>
        <authorList>
            <consortium name="The Caenorhabditis remanei Sequencing Consortium"/>
            <person name="Wilson R.K."/>
        </authorList>
    </citation>
    <scope>NUCLEOTIDE SEQUENCE [LARGE SCALE GENOMIC DNA]</scope>
    <source>
        <strain evidence="2">PB4641</strain>
    </source>
</reference>
<protein>
    <submittedName>
        <fullName evidence="2">Uncharacterized protein</fullName>
    </submittedName>
</protein>
<dbReference type="FunCoup" id="E3LGZ6">
    <property type="interactions" value="1764"/>
</dbReference>
<evidence type="ECO:0000313" key="3">
    <source>
        <dbReference type="Proteomes" id="UP000008281"/>
    </source>
</evidence>
<evidence type="ECO:0000313" key="2">
    <source>
        <dbReference type="EMBL" id="EFO85941.1"/>
    </source>
</evidence>
<dbReference type="STRING" id="31234.E3LGZ6"/>
<dbReference type="Proteomes" id="UP000008281">
    <property type="component" value="Unassembled WGS sequence"/>
</dbReference>
<feature type="transmembrane region" description="Helical" evidence="1">
    <location>
        <begin position="106"/>
        <end position="129"/>
    </location>
</feature>
<organism evidence="3">
    <name type="scientific">Caenorhabditis remanei</name>
    <name type="common">Caenorhabditis vulgaris</name>
    <dbReference type="NCBI Taxonomy" id="31234"/>
    <lineage>
        <taxon>Eukaryota</taxon>
        <taxon>Metazoa</taxon>
        <taxon>Ecdysozoa</taxon>
        <taxon>Nematoda</taxon>
        <taxon>Chromadorea</taxon>
        <taxon>Rhabditida</taxon>
        <taxon>Rhabditina</taxon>
        <taxon>Rhabditomorpha</taxon>
        <taxon>Rhabditoidea</taxon>
        <taxon>Rhabditidae</taxon>
        <taxon>Peloderinae</taxon>
        <taxon>Caenorhabditis</taxon>
    </lineage>
</organism>
<name>E3LGZ6_CAERE</name>
<dbReference type="OMA" id="PLVMVKM"/>